<dbReference type="AlphaFoldDB" id="A0A645CTJ7"/>
<gene>
    <name evidence="9" type="primary">smc_48</name>
    <name evidence="9" type="ORF">SDC9_127294</name>
</gene>
<dbReference type="GO" id="GO:0005737">
    <property type="term" value="C:cytoplasm"/>
    <property type="evidence" value="ECO:0007669"/>
    <property type="project" value="UniProtKB-SubCell"/>
</dbReference>
<proteinExistence type="predicted"/>
<evidence type="ECO:0000256" key="2">
    <source>
        <dbReference type="ARBA" id="ARBA00022490"/>
    </source>
</evidence>
<dbReference type="FunFam" id="3.40.50.300:FF:000901">
    <property type="entry name" value="Chromosome partition protein Smc"/>
    <property type="match status" value="1"/>
</dbReference>
<dbReference type="GO" id="GO:0003677">
    <property type="term" value="F:DNA binding"/>
    <property type="evidence" value="ECO:0007669"/>
    <property type="project" value="UniProtKB-KW"/>
</dbReference>
<evidence type="ECO:0000259" key="8">
    <source>
        <dbReference type="Pfam" id="PF02463"/>
    </source>
</evidence>
<dbReference type="GO" id="GO:0005524">
    <property type="term" value="F:ATP binding"/>
    <property type="evidence" value="ECO:0007669"/>
    <property type="project" value="UniProtKB-KW"/>
</dbReference>
<evidence type="ECO:0000256" key="5">
    <source>
        <dbReference type="ARBA" id="ARBA00023054"/>
    </source>
</evidence>
<dbReference type="InterPro" id="IPR027417">
    <property type="entry name" value="P-loop_NTPase"/>
</dbReference>
<accession>A0A645CTJ7</accession>
<dbReference type="CDD" id="cd03278">
    <property type="entry name" value="ABC_SMC_barmotin"/>
    <property type="match status" value="1"/>
</dbReference>
<dbReference type="SUPFAM" id="SSF52540">
    <property type="entry name" value="P-loop containing nucleoside triphosphate hydrolases"/>
    <property type="match status" value="1"/>
</dbReference>
<dbReference type="Pfam" id="PF02463">
    <property type="entry name" value="SMC_N"/>
    <property type="match status" value="1"/>
</dbReference>
<keyword evidence="4" id="KW-0067">ATP-binding</keyword>
<dbReference type="PANTHER" id="PTHR18937">
    <property type="entry name" value="STRUCTURAL MAINTENANCE OF CHROMOSOMES SMC FAMILY MEMBER"/>
    <property type="match status" value="1"/>
</dbReference>
<protein>
    <submittedName>
        <fullName evidence="9">Chromosome partition protein Smc</fullName>
    </submittedName>
</protein>
<evidence type="ECO:0000256" key="6">
    <source>
        <dbReference type="ARBA" id="ARBA00023125"/>
    </source>
</evidence>
<evidence type="ECO:0000256" key="1">
    <source>
        <dbReference type="ARBA" id="ARBA00004496"/>
    </source>
</evidence>
<comment type="caution">
    <text evidence="9">The sequence shown here is derived from an EMBL/GenBank/DDBJ whole genome shotgun (WGS) entry which is preliminary data.</text>
</comment>
<sequence length="305" mass="33900">MAELKNDNGGKEEFTNKRLGIVEKLAIAEGELEAARKEYAASTQKLHLAEMEKVKQETEYETALEQIATTYNITLAEAKDSTLLLDLSDSALKKMESGLTHAIEELGPINAGAIEEYKTVSERYEFLNAQYNDLYEAKERLEEVIGDINANMSRRFKESLTKINSYFAETYKNLFGGGMASLELQNPDNILDSGIEIIVQPPGKKLQSLFLLSGGERALTVIALLFALLSYQPAPFCILDEIDAALDEANIDRFSAFLAEYAKKTQFIIITHRKGVMEAADVLHGITMEESGISRLLSVKLEEKG</sequence>
<reference evidence="9" key="1">
    <citation type="submission" date="2019-08" db="EMBL/GenBank/DDBJ databases">
        <authorList>
            <person name="Kucharzyk K."/>
            <person name="Murdoch R.W."/>
            <person name="Higgins S."/>
            <person name="Loffler F."/>
        </authorList>
    </citation>
    <scope>NUCLEOTIDE SEQUENCE</scope>
</reference>
<evidence type="ECO:0000256" key="3">
    <source>
        <dbReference type="ARBA" id="ARBA00022741"/>
    </source>
</evidence>
<name>A0A645CTJ7_9ZZZZ</name>
<evidence type="ECO:0000313" key="9">
    <source>
        <dbReference type="EMBL" id="MPM80247.1"/>
    </source>
</evidence>
<dbReference type="Gene3D" id="3.40.50.300">
    <property type="entry name" value="P-loop containing nucleotide triphosphate hydrolases"/>
    <property type="match status" value="1"/>
</dbReference>
<feature type="domain" description="RecF/RecN/SMC N-terminal" evidence="8">
    <location>
        <begin position="36"/>
        <end position="294"/>
    </location>
</feature>
<keyword evidence="3" id="KW-0547">Nucleotide-binding</keyword>
<feature type="coiled-coil region" evidence="7">
    <location>
        <begin position="124"/>
        <end position="151"/>
    </location>
</feature>
<organism evidence="9">
    <name type="scientific">bioreactor metagenome</name>
    <dbReference type="NCBI Taxonomy" id="1076179"/>
    <lineage>
        <taxon>unclassified sequences</taxon>
        <taxon>metagenomes</taxon>
        <taxon>ecological metagenomes</taxon>
    </lineage>
</organism>
<evidence type="ECO:0000256" key="7">
    <source>
        <dbReference type="SAM" id="Coils"/>
    </source>
</evidence>
<keyword evidence="5 7" id="KW-0175">Coiled coil</keyword>
<dbReference type="EMBL" id="VSSQ01029922">
    <property type="protein sequence ID" value="MPM80247.1"/>
    <property type="molecule type" value="Genomic_DNA"/>
</dbReference>
<keyword evidence="6" id="KW-0238">DNA-binding</keyword>
<comment type="subcellular location">
    <subcellularLocation>
        <location evidence="1">Cytoplasm</location>
    </subcellularLocation>
</comment>
<keyword evidence="2" id="KW-0963">Cytoplasm</keyword>
<evidence type="ECO:0000256" key="4">
    <source>
        <dbReference type="ARBA" id="ARBA00022840"/>
    </source>
</evidence>
<dbReference type="InterPro" id="IPR003395">
    <property type="entry name" value="RecF/RecN/SMC_N"/>
</dbReference>
<feature type="coiled-coil region" evidence="7">
    <location>
        <begin position="25"/>
        <end position="66"/>
    </location>
</feature>